<comment type="caution">
    <text evidence="1">The sequence shown here is derived from an EMBL/GenBank/DDBJ whole genome shotgun (WGS) entry which is preliminary data.</text>
</comment>
<gene>
    <name evidence="1" type="ORF">V6N12_069047</name>
</gene>
<organism evidence="1 2">
    <name type="scientific">Hibiscus sabdariffa</name>
    <name type="common">roselle</name>
    <dbReference type="NCBI Taxonomy" id="183260"/>
    <lineage>
        <taxon>Eukaryota</taxon>
        <taxon>Viridiplantae</taxon>
        <taxon>Streptophyta</taxon>
        <taxon>Embryophyta</taxon>
        <taxon>Tracheophyta</taxon>
        <taxon>Spermatophyta</taxon>
        <taxon>Magnoliopsida</taxon>
        <taxon>eudicotyledons</taxon>
        <taxon>Gunneridae</taxon>
        <taxon>Pentapetalae</taxon>
        <taxon>rosids</taxon>
        <taxon>malvids</taxon>
        <taxon>Malvales</taxon>
        <taxon>Malvaceae</taxon>
        <taxon>Malvoideae</taxon>
        <taxon>Hibiscus</taxon>
    </lineage>
</organism>
<reference evidence="1 2" key="1">
    <citation type="journal article" date="2024" name="G3 (Bethesda)">
        <title>Genome assembly of Hibiscus sabdariffa L. provides insights into metabolisms of medicinal natural products.</title>
        <authorList>
            <person name="Kim T."/>
        </authorList>
    </citation>
    <scope>NUCLEOTIDE SEQUENCE [LARGE SCALE GENOMIC DNA]</scope>
    <source>
        <strain evidence="1">TK-2024</strain>
        <tissue evidence="1">Old leaves</tissue>
    </source>
</reference>
<protein>
    <submittedName>
        <fullName evidence="1">Uncharacterized protein</fullName>
    </submittedName>
</protein>
<dbReference type="Proteomes" id="UP001472677">
    <property type="component" value="Unassembled WGS sequence"/>
</dbReference>
<dbReference type="EMBL" id="JBBPBM010000006">
    <property type="protein sequence ID" value="KAK8578703.1"/>
    <property type="molecule type" value="Genomic_DNA"/>
</dbReference>
<evidence type="ECO:0000313" key="2">
    <source>
        <dbReference type="Proteomes" id="UP001472677"/>
    </source>
</evidence>
<evidence type="ECO:0000313" key="1">
    <source>
        <dbReference type="EMBL" id="KAK8578703.1"/>
    </source>
</evidence>
<name>A0ABR2FCQ0_9ROSI</name>
<accession>A0ABR2FCQ0</accession>
<proteinExistence type="predicted"/>
<keyword evidence="2" id="KW-1185">Reference proteome</keyword>
<sequence>MVKEYGTDGCRDWRVSVLSAVEDAGLGSGNAKDGATDSLSLLSDPVVPGKGGLLIEVPVVHVGANGVRMASDGVALREVNTNTQDTVQVISSGGGLAPQVVSHVVQNVVGSHAAVSILDAANE</sequence>